<proteinExistence type="predicted"/>
<dbReference type="AlphaFoldDB" id="A0A6S7KW18"/>
<protein>
    <submittedName>
        <fullName evidence="1">Uncharacterized protein</fullName>
    </submittedName>
</protein>
<sequence length="68" mass="7910">LCKFFNELISKQTASSTVRYISNEERLLHIYADPAEIEIDQNYSGPEIIFPLELDSVLDLVRYFQQGK</sequence>
<feature type="non-terminal residue" evidence="1">
    <location>
        <position position="1"/>
    </location>
</feature>
<keyword evidence="2" id="KW-1185">Reference proteome</keyword>
<reference evidence="1" key="1">
    <citation type="submission" date="2020-04" db="EMBL/GenBank/DDBJ databases">
        <authorList>
            <person name="Alioto T."/>
            <person name="Alioto T."/>
            <person name="Gomez Garrido J."/>
        </authorList>
    </citation>
    <scope>NUCLEOTIDE SEQUENCE</scope>
    <source>
        <strain evidence="1">A484AB</strain>
    </source>
</reference>
<accession>A0A6S7KW18</accession>
<evidence type="ECO:0000313" key="1">
    <source>
        <dbReference type="EMBL" id="CAB4024479.1"/>
    </source>
</evidence>
<dbReference type="EMBL" id="CACRXK020013059">
    <property type="protein sequence ID" value="CAB4024479.1"/>
    <property type="molecule type" value="Genomic_DNA"/>
</dbReference>
<name>A0A6S7KW18_PARCT</name>
<evidence type="ECO:0000313" key="2">
    <source>
        <dbReference type="Proteomes" id="UP001152795"/>
    </source>
</evidence>
<gene>
    <name evidence="1" type="ORF">PACLA_8A060962</name>
</gene>
<dbReference type="Proteomes" id="UP001152795">
    <property type="component" value="Unassembled WGS sequence"/>
</dbReference>
<comment type="caution">
    <text evidence="1">The sequence shown here is derived from an EMBL/GenBank/DDBJ whole genome shotgun (WGS) entry which is preliminary data.</text>
</comment>
<organism evidence="1 2">
    <name type="scientific">Paramuricea clavata</name>
    <name type="common">Red gorgonian</name>
    <name type="synonym">Violescent sea-whip</name>
    <dbReference type="NCBI Taxonomy" id="317549"/>
    <lineage>
        <taxon>Eukaryota</taxon>
        <taxon>Metazoa</taxon>
        <taxon>Cnidaria</taxon>
        <taxon>Anthozoa</taxon>
        <taxon>Octocorallia</taxon>
        <taxon>Malacalcyonacea</taxon>
        <taxon>Plexauridae</taxon>
        <taxon>Paramuricea</taxon>
    </lineage>
</organism>
<feature type="non-terminal residue" evidence="1">
    <location>
        <position position="68"/>
    </location>
</feature>